<dbReference type="PANTHER" id="PTHR43884">
    <property type="entry name" value="ACYL-COA DEHYDROGENASE"/>
    <property type="match status" value="1"/>
</dbReference>
<dbReference type="InterPro" id="IPR009100">
    <property type="entry name" value="AcylCoA_DH/oxidase_NM_dom_sf"/>
</dbReference>
<dbReference type="InterPro" id="IPR046373">
    <property type="entry name" value="Acyl-CoA_Oxase/DH_mid-dom_sf"/>
</dbReference>
<dbReference type="Gene3D" id="1.10.540.10">
    <property type="entry name" value="Acyl-CoA dehydrogenase/oxidase, N-terminal domain"/>
    <property type="match status" value="1"/>
</dbReference>
<gene>
    <name evidence="3" type="ORF">GA0070558_1598</name>
</gene>
<dbReference type="Gene3D" id="1.20.140.10">
    <property type="entry name" value="Butyryl-CoA Dehydrogenase, subunit A, domain 3"/>
    <property type="match status" value="1"/>
</dbReference>
<reference evidence="3 4" key="1">
    <citation type="submission" date="2016-06" db="EMBL/GenBank/DDBJ databases">
        <authorList>
            <person name="Kjaerup R.B."/>
            <person name="Dalgaard T.S."/>
            <person name="Juul-Madsen H.R."/>
        </authorList>
    </citation>
    <scope>NUCLEOTIDE SEQUENCE [LARGE SCALE GENOMIC DNA]</scope>
    <source>
        <strain evidence="3 4">DSM 45626</strain>
    </source>
</reference>
<feature type="domain" description="Acyl-CoA dehydrogenase C-terminal" evidence="2">
    <location>
        <begin position="227"/>
        <end position="360"/>
    </location>
</feature>
<dbReference type="Gene3D" id="2.40.110.10">
    <property type="entry name" value="Butyryl-CoA Dehydrogenase, subunit A, domain 2"/>
    <property type="match status" value="1"/>
</dbReference>
<keyword evidence="1" id="KW-0560">Oxidoreductase</keyword>
<proteinExistence type="predicted"/>
<protein>
    <submittedName>
        <fullName evidence="3">Acyl-CoA dehydrogenase</fullName>
    </submittedName>
</protein>
<evidence type="ECO:0000256" key="1">
    <source>
        <dbReference type="ARBA" id="ARBA00023002"/>
    </source>
</evidence>
<dbReference type="InterPro" id="IPR013107">
    <property type="entry name" value="Acyl-CoA_DH_C"/>
</dbReference>
<evidence type="ECO:0000313" key="3">
    <source>
        <dbReference type="EMBL" id="SCF22311.1"/>
    </source>
</evidence>
<dbReference type="AlphaFoldDB" id="A0A1C4YPN7"/>
<dbReference type="InterPro" id="IPR036250">
    <property type="entry name" value="AcylCo_DH-like_C"/>
</dbReference>
<dbReference type="PIRSF" id="PIRSF016578">
    <property type="entry name" value="HsaA"/>
    <property type="match status" value="1"/>
</dbReference>
<organism evidence="3 4">
    <name type="scientific">Micromonospora haikouensis</name>
    <dbReference type="NCBI Taxonomy" id="686309"/>
    <lineage>
        <taxon>Bacteria</taxon>
        <taxon>Bacillati</taxon>
        <taxon>Actinomycetota</taxon>
        <taxon>Actinomycetes</taxon>
        <taxon>Micromonosporales</taxon>
        <taxon>Micromonosporaceae</taxon>
        <taxon>Micromonospora</taxon>
    </lineage>
</organism>
<name>A0A1C4YPN7_9ACTN</name>
<evidence type="ECO:0000259" key="2">
    <source>
        <dbReference type="Pfam" id="PF08028"/>
    </source>
</evidence>
<dbReference type="Pfam" id="PF08028">
    <property type="entry name" value="Acyl-CoA_dh_2"/>
    <property type="match status" value="1"/>
</dbReference>
<dbReference type="SUPFAM" id="SSF56645">
    <property type="entry name" value="Acyl-CoA dehydrogenase NM domain-like"/>
    <property type="match status" value="1"/>
</dbReference>
<evidence type="ECO:0000313" key="4">
    <source>
        <dbReference type="Proteomes" id="UP000199375"/>
    </source>
</evidence>
<dbReference type="PANTHER" id="PTHR43884:SF12">
    <property type="entry name" value="ISOVALERYL-COA DEHYDROGENASE, MITOCHONDRIAL-RELATED"/>
    <property type="match status" value="1"/>
</dbReference>
<accession>A0A1C4YPN7</accession>
<dbReference type="Proteomes" id="UP000199375">
    <property type="component" value="Unassembled WGS sequence"/>
</dbReference>
<sequence>MTPADAVAAARAVAGRLREDVVARERANRPPRAEIQLLRGSGLLAADPDDLETTHLVTRIVAASDASIGHLLGYHYTHLWRARLYDNADLARRLRQDVRAEGLFVASVSNPRDTIVATTTGDTFTVSGRGAFATGCAVADRILVGAIRDDQASRIVVVVPGDADGLSHPPDWDNLGQRLTASGSIVLRDVTAGPADVLGTFPPGEDETSPRWQQLSLVSLAFQTVLTQVLVGVTEGALDEAARYTREQSRPWPASGLARAVDDPHVLAGYGELAARLHAARLLADDATRALAKADRRGLDLTPAERGRTALTVSAAKVVATRLAMEATSRIFELTGARATTRSSGLDRFWRDARTLTVHDPVAYKARELGTHLLTGNTPPTSAYS</sequence>
<dbReference type="SUPFAM" id="SSF47203">
    <property type="entry name" value="Acyl-CoA dehydrogenase C-terminal domain-like"/>
    <property type="match status" value="1"/>
</dbReference>
<dbReference type="GO" id="GO:0006552">
    <property type="term" value="P:L-leucine catabolic process"/>
    <property type="evidence" value="ECO:0007669"/>
    <property type="project" value="TreeGrafter"/>
</dbReference>
<dbReference type="EMBL" id="FMCW01000059">
    <property type="protein sequence ID" value="SCF22311.1"/>
    <property type="molecule type" value="Genomic_DNA"/>
</dbReference>
<dbReference type="GO" id="GO:0008470">
    <property type="term" value="F:3-methylbutanoyl-CoA dehydrogenase activity"/>
    <property type="evidence" value="ECO:0007669"/>
    <property type="project" value="TreeGrafter"/>
</dbReference>
<dbReference type="InterPro" id="IPR037069">
    <property type="entry name" value="AcylCoA_DH/ox_N_sf"/>
</dbReference>
<dbReference type="GO" id="GO:0050660">
    <property type="term" value="F:flavin adenine dinucleotide binding"/>
    <property type="evidence" value="ECO:0007669"/>
    <property type="project" value="InterPro"/>
</dbReference>
<dbReference type="RefSeq" id="WP_091286967.1">
    <property type="nucleotide sequence ID" value="NZ_FMCW01000059.1"/>
</dbReference>